<evidence type="ECO:0000259" key="3">
    <source>
        <dbReference type="Pfam" id="PF17482"/>
    </source>
</evidence>
<sequence length="389" mass="42331">MADYLHGVRVLELNDGTRPIRTIPTAVIGLVCTADDADANTFPLDTPILLTNVQAAVGKAGIKGTLRASLQAIADQTKPYTIVVRVKEGTDEAATTSALIGTTTAEGKYTGMKALLAAKARVGMVPRILGVPGLDSLPVAAALGAIAKDLRGFAYVSAWNCKTKEEVVAYRENFGGREMMVIWPEFLNWDTVTNKTVTASAVARALGLRAKIDQETGWHKTLSNVPVSGVTGISADVFWDLQNPATDANYLNSNEVTTLINEGGFRFWGSRTCTDDPLFAFENYTRTAQILADTMAAAHMWAVDKPLHPSLVRDIIEGVNAKFREMVSQGYLIGGSCWYPDDANDKDTLKAGKLFLDYDYTPVPPLEDLTLRQRITDRYLMDFASKINS</sequence>
<proteinExistence type="inferred from homology"/>
<evidence type="ECO:0000313" key="6">
    <source>
        <dbReference type="Proteomes" id="UP001237292"/>
    </source>
</evidence>
<gene>
    <name evidence="5" type="ORF">QL104_10535</name>
</gene>
<evidence type="ECO:0000259" key="2">
    <source>
        <dbReference type="Pfam" id="PF04984"/>
    </source>
</evidence>
<dbReference type="InterPro" id="IPR052042">
    <property type="entry name" value="Tail_sheath_structural"/>
</dbReference>
<dbReference type="Proteomes" id="UP001237292">
    <property type="component" value="Chromosome"/>
</dbReference>
<dbReference type="InterPro" id="IPR020287">
    <property type="entry name" value="Tail_sheath_C"/>
</dbReference>
<dbReference type="PANTHER" id="PTHR35861">
    <property type="match status" value="1"/>
</dbReference>
<evidence type="ECO:0000256" key="1">
    <source>
        <dbReference type="ARBA" id="ARBA00008005"/>
    </source>
</evidence>
<accession>A0ABY9NN04</accession>
<evidence type="ECO:0000313" key="5">
    <source>
        <dbReference type="EMBL" id="WMN19821.1"/>
    </source>
</evidence>
<feature type="domain" description="Tail sheath protein Gp18-like" evidence="4">
    <location>
        <begin position="26"/>
        <end position="86"/>
    </location>
</feature>
<reference evidence="5 6" key="1">
    <citation type="journal article" date="2023" name="Access Microbiol">
        <title>The genome of a steinernematid-associated Pseudomonas piscis bacterium encodes the biosynthesis of insect toxins.</title>
        <authorList>
            <person name="Awori R.M."/>
            <person name="Hendre P."/>
            <person name="Amugune N.O."/>
        </authorList>
    </citation>
    <scope>NUCLEOTIDE SEQUENCE [LARGE SCALE GENOMIC DNA]</scope>
    <source>
        <strain evidence="5 6">75</strain>
    </source>
</reference>
<keyword evidence="6" id="KW-1185">Reference proteome</keyword>
<dbReference type="PANTHER" id="PTHR35861:SF1">
    <property type="entry name" value="PHAGE TAIL SHEATH PROTEIN"/>
    <property type="match status" value="1"/>
</dbReference>
<organism evidence="5 6">
    <name type="scientific">Pseudomonas piscis</name>
    <dbReference type="NCBI Taxonomy" id="2614538"/>
    <lineage>
        <taxon>Bacteria</taxon>
        <taxon>Pseudomonadati</taxon>
        <taxon>Pseudomonadota</taxon>
        <taxon>Gammaproteobacteria</taxon>
        <taxon>Pseudomonadales</taxon>
        <taxon>Pseudomonadaceae</taxon>
        <taxon>Pseudomonas</taxon>
    </lineage>
</organism>
<feature type="domain" description="Tail sheath protein subtilisin-like" evidence="2">
    <location>
        <begin position="107"/>
        <end position="273"/>
    </location>
</feature>
<comment type="similarity">
    <text evidence="1">Belongs to the myoviridae tail sheath protein family.</text>
</comment>
<dbReference type="EMBL" id="CP133164">
    <property type="protein sequence ID" value="WMN19821.1"/>
    <property type="molecule type" value="Genomic_DNA"/>
</dbReference>
<dbReference type="Pfam" id="PF17482">
    <property type="entry name" value="Phage_sheath_1C"/>
    <property type="match status" value="1"/>
</dbReference>
<dbReference type="RefSeq" id="WP_282878440.1">
    <property type="nucleotide sequence ID" value="NZ_CP133164.1"/>
</dbReference>
<dbReference type="InterPro" id="IPR054564">
    <property type="entry name" value="Gp18_domIII_N"/>
</dbReference>
<name>A0ABY9NN04_9PSED</name>
<evidence type="ECO:0000259" key="4">
    <source>
        <dbReference type="Pfam" id="PF22671"/>
    </source>
</evidence>
<dbReference type="InterPro" id="IPR035089">
    <property type="entry name" value="Phage_sheath_subtilisin"/>
</dbReference>
<dbReference type="Pfam" id="PF04984">
    <property type="entry name" value="Phage_sheath_1"/>
    <property type="match status" value="1"/>
</dbReference>
<feature type="domain" description="Tail sheath protein C-terminal" evidence="3">
    <location>
        <begin position="274"/>
        <end position="376"/>
    </location>
</feature>
<dbReference type="Pfam" id="PF22671">
    <property type="entry name" value="Gp18_domIII_N"/>
    <property type="match status" value="1"/>
</dbReference>
<protein>
    <submittedName>
        <fullName evidence="5">Phage tail sheath protein</fullName>
    </submittedName>
</protein>